<accession>A0A9E7R772</accession>
<dbReference type="PANTHER" id="PTHR43032">
    <property type="entry name" value="PROTEIN-METHIONINE-SULFOXIDE REDUCTASE"/>
    <property type="match status" value="1"/>
</dbReference>
<keyword evidence="1" id="KW-0472">Membrane</keyword>
<dbReference type="KEGG" id="ssai:N0B31_13470"/>
<keyword evidence="1" id="KW-0812">Transmembrane</keyword>
<name>A0A9E7R772_9EURY</name>
<reference evidence="3" key="1">
    <citation type="submission" date="2022-09" db="EMBL/GenBank/DDBJ databases">
        <title>Diverse halophilic archaea isolated from saline environments.</title>
        <authorList>
            <person name="Cui H.-L."/>
        </authorList>
    </citation>
    <scope>NUCLEOTIDE SEQUENCE</scope>
    <source>
        <strain evidence="3">ZS-35-S2</strain>
    </source>
</reference>
<keyword evidence="1" id="KW-1133">Transmembrane helix</keyword>
<organism evidence="3 4">
    <name type="scientific">Salinirubellus salinus</name>
    <dbReference type="NCBI Taxonomy" id="1364945"/>
    <lineage>
        <taxon>Archaea</taxon>
        <taxon>Methanobacteriati</taxon>
        <taxon>Methanobacteriota</taxon>
        <taxon>Stenosarchaea group</taxon>
        <taxon>Halobacteria</taxon>
        <taxon>Halobacteriales</taxon>
        <taxon>Natronomonadaceae</taxon>
        <taxon>Salinirubellus</taxon>
    </lineage>
</organism>
<protein>
    <submittedName>
        <fullName evidence="3">Molybdopterin-dependent oxidoreductase</fullName>
    </submittedName>
</protein>
<feature type="transmembrane region" description="Helical" evidence="1">
    <location>
        <begin position="39"/>
        <end position="60"/>
    </location>
</feature>
<dbReference type="Proteomes" id="UP001057580">
    <property type="component" value="Chromosome"/>
</dbReference>
<feature type="domain" description="Oxidoreductase molybdopterin-binding" evidence="2">
    <location>
        <begin position="205"/>
        <end position="342"/>
    </location>
</feature>
<dbReference type="Gene3D" id="3.90.420.10">
    <property type="entry name" value="Oxidoreductase, molybdopterin-binding domain"/>
    <property type="match status" value="1"/>
</dbReference>
<proteinExistence type="predicted"/>
<evidence type="ECO:0000259" key="2">
    <source>
        <dbReference type="Pfam" id="PF00174"/>
    </source>
</evidence>
<gene>
    <name evidence="3" type="ORF">N0B31_13470</name>
</gene>
<dbReference type="EMBL" id="CP104003">
    <property type="protein sequence ID" value="UWM56877.1"/>
    <property type="molecule type" value="Genomic_DNA"/>
</dbReference>
<sequence length="352" mass="38898">MVRRLEPRPRLVDWSLFALVVLVLVTGLVSLVSGSADRGWLFVVHGLAGLAITAFLFYKLRRVRYRVTGRAWTATTALSVLLATATLGALGTGVWWVFGGSLDLGPWGLLNLHIGLGLVVVPLLLYHLSRRYRPPARSDLEGRRTALQYGTVLVGAAAAWRLQQSANRVLDTAGAERRFTGSREDGSDAGNAFPITSWVADDPDPVDADEWTLDVGGAVETPRSLSYADVDPAHEDRVLLDCTSGWFSEHDWQGLSVGDLLDEAGASDDAAWVQFRSVTGYRWSLPIEEARDATLATHVDDERLSHGHGFPLRLVAPERRGFQWVKWVEGMRVTRRRDRSEWVAVFVSGLDE</sequence>
<dbReference type="AlphaFoldDB" id="A0A9E7R772"/>
<dbReference type="SUPFAM" id="SSF56524">
    <property type="entry name" value="Oxidoreductase molybdopterin-binding domain"/>
    <property type="match status" value="1"/>
</dbReference>
<feature type="transmembrane region" description="Helical" evidence="1">
    <location>
        <begin position="104"/>
        <end position="125"/>
    </location>
</feature>
<evidence type="ECO:0000313" key="4">
    <source>
        <dbReference type="Proteomes" id="UP001057580"/>
    </source>
</evidence>
<dbReference type="CDD" id="cd00321">
    <property type="entry name" value="SO_family_Moco"/>
    <property type="match status" value="1"/>
</dbReference>
<dbReference type="InterPro" id="IPR000572">
    <property type="entry name" value="OxRdtase_Mopterin-bd_dom"/>
</dbReference>
<keyword evidence="4" id="KW-1185">Reference proteome</keyword>
<dbReference type="Pfam" id="PF00174">
    <property type="entry name" value="Oxidored_molyb"/>
    <property type="match status" value="1"/>
</dbReference>
<feature type="transmembrane region" description="Helical" evidence="1">
    <location>
        <begin position="12"/>
        <end position="33"/>
    </location>
</feature>
<feature type="transmembrane region" description="Helical" evidence="1">
    <location>
        <begin position="72"/>
        <end position="98"/>
    </location>
</feature>
<dbReference type="InterPro" id="IPR036374">
    <property type="entry name" value="OxRdtase_Mopterin-bd_sf"/>
</dbReference>
<evidence type="ECO:0000256" key="1">
    <source>
        <dbReference type="SAM" id="Phobius"/>
    </source>
</evidence>
<evidence type="ECO:0000313" key="3">
    <source>
        <dbReference type="EMBL" id="UWM56877.1"/>
    </source>
</evidence>
<dbReference type="PANTHER" id="PTHR43032:SF2">
    <property type="entry name" value="BLL0505 PROTEIN"/>
    <property type="match status" value="1"/>
</dbReference>